<dbReference type="AlphaFoldDB" id="A0A0V0QKW6"/>
<keyword evidence="2" id="KW-1185">Reference proteome</keyword>
<reference evidence="1 2" key="1">
    <citation type="journal article" date="2015" name="Sci. Rep.">
        <title>Genome of the facultative scuticociliatosis pathogen Pseudocohnilembus persalinus provides insight into its virulence through horizontal gene transfer.</title>
        <authorList>
            <person name="Xiong J."/>
            <person name="Wang G."/>
            <person name="Cheng J."/>
            <person name="Tian M."/>
            <person name="Pan X."/>
            <person name="Warren A."/>
            <person name="Jiang C."/>
            <person name="Yuan D."/>
            <person name="Miao W."/>
        </authorList>
    </citation>
    <scope>NUCLEOTIDE SEQUENCE [LARGE SCALE GENOMIC DNA]</scope>
    <source>
        <strain evidence="1">36N120E</strain>
    </source>
</reference>
<name>A0A0V0QKW6_PSEPJ</name>
<gene>
    <name evidence="1" type="ORF">PPERSA_04080</name>
</gene>
<dbReference type="GO" id="GO:0003824">
    <property type="term" value="F:catalytic activity"/>
    <property type="evidence" value="ECO:0007669"/>
    <property type="project" value="InterPro"/>
</dbReference>
<dbReference type="SUPFAM" id="SSF53927">
    <property type="entry name" value="Cytidine deaminase-like"/>
    <property type="match status" value="1"/>
</dbReference>
<dbReference type="EMBL" id="LDAU01000151">
    <property type="protein sequence ID" value="KRX02877.1"/>
    <property type="molecule type" value="Genomic_DNA"/>
</dbReference>
<organism evidence="1 2">
    <name type="scientific">Pseudocohnilembus persalinus</name>
    <name type="common">Ciliate</name>
    <dbReference type="NCBI Taxonomy" id="266149"/>
    <lineage>
        <taxon>Eukaryota</taxon>
        <taxon>Sar</taxon>
        <taxon>Alveolata</taxon>
        <taxon>Ciliophora</taxon>
        <taxon>Intramacronucleata</taxon>
        <taxon>Oligohymenophorea</taxon>
        <taxon>Scuticociliatia</taxon>
        <taxon>Philasterida</taxon>
        <taxon>Pseudocohnilembidae</taxon>
        <taxon>Pseudocohnilembus</taxon>
    </lineage>
</organism>
<proteinExistence type="predicted"/>
<accession>A0A0V0QKW6</accession>
<dbReference type="Gene3D" id="3.40.140.10">
    <property type="entry name" value="Cytidine Deaminase, domain 2"/>
    <property type="match status" value="1"/>
</dbReference>
<dbReference type="InterPro" id="IPR016193">
    <property type="entry name" value="Cytidine_deaminase-like"/>
</dbReference>
<dbReference type="InParanoid" id="A0A0V0QKW6"/>
<evidence type="ECO:0000313" key="2">
    <source>
        <dbReference type="Proteomes" id="UP000054937"/>
    </source>
</evidence>
<dbReference type="Proteomes" id="UP000054937">
    <property type="component" value="Unassembled WGS sequence"/>
</dbReference>
<evidence type="ECO:0000313" key="1">
    <source>
        <dbReference type="EMBL" id="KRX02877.1"/>
    </source>
</evidence>
<comment type="caution">
    <text evidence="1">The sequence shown here is derived from an EMBL/GenBank/DDBJ whole genome shotgun (WGS) entry which is preliminary data.</text>
</comment>
<protein>
    <submittedName>
        <fullName evidence="1">Cytidine deaminase-like protein</fullName>
    </submittedName>
</protein>
<sequence>MQDIINKQNNYIPQLMEKALEIAQKGYENYEVAVGCVFAQVQEDKQYKILVEAHNLTNKTQPNIVKLYQSGNQMIWDTKMEMNQHFMLHVNLVQCVLMHLVYLEQKKFIMVVEMINLVVMAQSQN</sequence>